<dbReference type="Pfam" id="PF00501">
    <property type="entry name" value="AMP-binding"/>
    <property type="match status" value="1"/>
</dbReference>
<evidence type="ECO:0000256" key="8">
    <source>
        <dbReference type="ARBA" id="ARBA00023051"/>
    </source>
</evidence>
<feature type="domain" description="AMP-dependent synthetase/ligase" evidence="12">
    <location>
        <begin position="3"/>
        <end position="72"/>
    </location>
</feature>
<dbReference type="SUPFAM" id="SSF56801">
    <property type="entry name" value="Acetyl-CoA synthetase-like"/>
    <property type="match status" value="1"/>
</dbReference>
<comment type="catalytic activity">
    <reaction evidence="9">
        <text>(E)-4-coumarate + ATP + H(+) = (E)-4-coumaroyl-AMP + diphosphate</text>
        <dbReference type="Rhea" id="RHEA:72419"/>
        <dbReference type="ChEBI" id="CHEBI:12876"/>
        <dbReference type="ChEBI" id="CHEBI:15378"/>
        <dbReference type="ChEBI" id="CHEBI:30616"/>
        <dbReference type="ChEBI" id="CHEBI:33019"/>
        <dbReference type="ChEBI" id="CHEBI:192348"/>
    </reaction>
    <physiologicalReaction direction="left-to-right" evidence="9">
        <dbReference type="Rhea" id="RHEA:72420"/>
    </physiologicalReaction>
</comment>
<dbReference type="GO" id="GO:0016207">
    <property type="term" value="F:4-coumarate-CoA ligase activity"/>
    <property type="evidence" value="ECO:0007669"/>
    <property type="project" value="UniProtKB-EC"/>
</dbReference>
<comment type="catalytic activity">
    <reaction evidence="10">
        <text>(E)-4-coumaroyl-AMP + CoA = (E)-4-coumaroyl-CoA + AMP + H(+)</text>
        <dbReference type="Rhea" id="RHEA:72423"/>
        <dbReference type="ChEBI" id="CHEBI:15378"/>
        <dbReference type="ChEBI" id="CHEBI:57287"/>
        <dbReference type="ChEBI" id="CHEBI:85008"/>
        <dbReference type="ChEBI" id="CHEBI:192348"/>
        <dbReference type="ChEBI" id="CHEBI:456215"/>
    </reaction>
    <physiologicalReaction direction="left-to-right" evidence="10">
        <dbReference type="Rhea" id="RHEA:72424"/>
    </physiologicalReaction>
</comment>
<reference evidence="14 15" key="1">
    <citation type="submission" date="2024-01" db="EMBL/GenBank/DDBJ databases">
        <title>The complete chloroplast genome sequence of Lithospermum erythrorhizon: insights into the phylogenetic relationship among Boraginaceae species and the maternal lineages of purple gromwells.</title>
        <authorList>
            <person name="Okada T."/>
            <person name="Watanabe K."/>
        </authorList>
    </citation>
    <scope>NUCLEOTIDE SEQUENCE [LARGE SCALE GENOMIC DNA]</scope>
</reference>
<protein>
    <recommendedName>
        <fullName evidence="4">4-coumarate--CoA ligase</fullName>
        <ecNumber evidence="4">6.2.1.12</ecNumber>
    </recommendedName>
</protein>
<comment type="catalytic activity">
    <reaction evidence="11">
        <text>(E)-4-coumarate + ATP + CoA = (E)-4-coumaroyl-CoA + AMP + diphosphate</text>
        <dbReference type="Rhea" id="RHEA:19641"/>
        <dbReference type="ChEBI" id="CHEBI:12876"/>
        <dbReference type="ChEBI" id="CHEBI:30616"/>
        <dbReference type="ChEBI" id="CHEBI:33019"/>
        <dbReference type="ChEBI" id="CHEBI:57287"/>
        <dbReference type="ChEBI" id="CHEBI:85008"/>
        <dbReference type="ChEBI" id="CHEBI:456215"/>
        <dbReference type="EC" id="6.2.1.12"/>
    </reaction>
    <physiologicalReaction direction="left-to-right" evidence="11">
        <dbReference type="Rhea" id="RHEA:19642"/>
    </physiologicalReaction>
</comment>
<comment type="caution">
    <text evidence="14">The sequence shown here is derived from an EMBL/GenBank/DDBJ whole genome shotgun (WGS) entry which is preliminary data.</text>
</comment>
<dbReference type="Pfam" id="PF13193">
    <property type="entry name" value="AMP-binding_C"/>
    <property type="match status" value="1"/>
</dbReference>
<keyword evidence="8" id="KW-0587">Phenylpropanoid metabolism</keyword>
<keyword evidence="15" id="KW-1185">Reference proteome</keyword>
<evidence type="ECO:0000313" key="14">
    <source>
        <dbReference type="EMBL" id="GAA0160083.1"/>
    </source>
</evidence>
<evidence type="ECO:0000256" key="4">
    <source>
        <dbReference type="ARBA" id="ARBA00012959"/>
    </source>
</evidence>
<name>A0AAV3QC59_LITER</name>
<organism evidence="14 15">
    <name type="scientific">Lithospermum erythrorhizon</name>
    <name type="common">Purple gromwell</name>
    <name type="synonym">Lithospermum officinale var. erythrorhizon</name>
    <dbReference type="NCBI Taxonomy" id="34254"/>
    <lineage>
        <taxon>Eukaryota</taxon>
        <taxon>Viridiplantae</taxon>
        <taxon>Streptophyta</taxon>
        <taxon>Embryophyta</taxon>
        <taxon>Tracheophyta</taxon>
        <taxon>Spermatophyta</taxon>
        <taxon>Magnoliopsida</taxon>
        <taxon>eudicotyledons</taxon>
        <taxon>Gunneridae</taxon>
        <taxon>Pentapetalae</taxon>
        <taxon>asterids</taxon>
        <taxon>lamiids</taxon>
        <taxon>Boraginales</taxon>
        <taxon>Boraginaceae</taxon>
        <taxon>Boraginoideae</taxon>
        <taxon>Lithospermeae</taxon>
        <taxon>Lithospermum</taxon>
    </lineage>
</organism>
<dbReference type="PANTHER" id="PTHR24096">
    <property type="entry name" value="LONG-CHAIN-FATTY-ACID--COA LIGASE"/>
    <property type="match status" value="1"/>
</dbReference>
<dbReference type="InterPro" id="IPR025110">
    <property type="entry name" value="AMP-bd_C"/>
</dbReference>
<keyword evidence="6" id="KW-0547">Nucleotide-binding</keyword>
<accession>A0AAV3QC59</accession>
<dbReference type="EC" id="6.2.1.12" evidence="4"/>
<comment type="similarity">
    <text evidence="3">Belongs to the ATP-dependent AMP-binding enzyme family.</text>
</comment>
<evidence type="ECO:0000259" key="13">
    <source>
        <dbReference type="Pfam" id="PF13193"/>
    </source>
</evidence>
<evidence type="ECO:0000256" key="1">
    <source>
        <dbReference type="ARBA" id="ARBA00001946"/>
    </source>
</evidence>
<evidence type="ECO:0000256" key="6">
    <source>
        <dbReference type="ARBA" id="ARBA00022741"/>
    </source>
</evidence>
<dbReference type="EMBL" id="BAABME010035838">
    <property type="protein sequence ID" value="GAA0160083.1"/>
    <property type="molecule type" value="Genomic_DNA"/>
</dbReference>
<dbReference type="PANTHER" id="PTHR24096:SF406">
    <property type="entry name" value="4-COUMARATE--COA LIGASE 2"/>
    <property type="match status" value="1"/>
</dbReference>
<keyword evidence="7" id="KW-0067">ATP-binding</keyword>
<dbReference type="GO" id="GO:0005524">
    <property type="term" value="F:ATP binding"/>
    <property type="evidence" value="ECO:0007669"/>
    <property type="project" value="UniProtKB-KW"/>
</dbReference>
<dbReference type="InterPro" id="IPR045851">
    <property type="entry name" value="AMP-bd_C_sf"/>
</dbReference>
<evidence type="ECO:0000313" key="15">
    <source>
        <dbReference type="Proteomes" id="UP001454036"/>
    </source>
</evidence>
<keyword evidence="5 14" id="KW-0436">Ligase</keyword>
<evidence type="ECO:0000256" key="10">
    <source>
        <dbReference type="ARBA" id="ARBA00034223"/>
    </source>
</evidence>
<evidence type="ECO:0000256" key="7">
    <source>
        <dbReference type="ARBA" id="ARBA00022840"/>
    </source>
</evidence>
<evidence type="ECO:0000256" key="11">
    <source>
        <dbReference type="ARBA" id="ARBA00034252"/>
    </source>
</evidence>
<evidence type="ECO:0000256" key="3">
    <source>
        <dbReference type="ARBA" id="ARBA00006432"/>
    </source>
</evidence>
<evidence type="ECO:0000256" key="9">
    <source>
        <dbReference type="ARBA" id="ARBA00034219"/>
    </source>
</evidence>
<dbReference type="AlphaFoldDB" id="A0AAV3QC59"/>
<evidence type="ECO:0000256" key="2">
    <source>
        <dbReference type="ARBA" id="ARBA00004930"/>
    </source>
</evidence>
<comment type="cofactor">
    <cofactor evidence="1">
        <name>Mg(2+)</name>
        <dbReference type="ChEBI" id="CHEBI:18420"/>
    </cofactor>
</comment>
<dbReference type="InterPro" id="IPR000873">
    <property type="entry name" value="AMP-dep_synth/lig_dom"/>
</dbReference>
<dbReference type="GO" id="GO:0009698">
    <property type="term" value="P:phenylpropanoid metabolic process"/>
    <property type="evidence" value="ECO:0007669"/>
    <property type="project" value="UniProtKB-KW"/>
</dbReference>
<comment type="pathway">
    <text evidence="2">Phytoalexin biosynthesis; 3,4',5-trihydroxystilbene biosynthesis; 3,4',5-trihydroxystilbene from trans-4-coumarate: step 1/2.</text>
</comment>
<dbReference type="Gene3D" id="3.40.50.12780">
    <property type="entry name" value="N-terminal domain of ligase-like"/>
    <property type="match status" value="1"/>
</dbReference>
<sequence>MKQGCGMTEAGPLAMCPMFAKEPASDAKSGSCGKVVRNIEMKIVDIQTGASLPHNQSGEICIRGDQVMKGYLDDPENTARAIDKEGWMHSGDIGYVDDDGDVFIVDRLKEIIKYKGFQVAPAELESLLVAHPSISEAVVVPMKDEAAGEVPVAFVVKANGSQVTEEEIKNYIAQQVLLLSL</sequence>
<evidence type="ECO:0000259" key="12">
    <source>
        <dbReference type="Pfam" id="PF00501"/>
    </source>
</evidence>
<feature type="domain" description="AMP-binding enzyme C-terminal" evidence="13">
    <location>
        <begin position="123"/>
        <end position="175"/>
    </location>
</feature>
<gene>
    <name evidence="14" type="ORF">LIER_43510</name>
</gene>
<proteinExistence type="inferred from homology"/>
<dbReference type="InterPro" id="IPR042099">
    <property type="entry name" value="ANL_N_sf"/>
</dbReference>
<dbReference type="Proteomes" id="UP001454036">
    <property type="component" value="Unassembled WGS sequence"/>
</dbReference>
<dbReference type="Gene3D" id="3.30.300.30">
    <property type="match status" value="1"/>
</dbReference>
<evidence type="ECO:0000256" key="5">
    <source>
        <dbReference type="ARBA" id="ARBA00022598"/>
    </source>
</evidence>